<evidence type="ECO:0000313" key="7">
    <source>
        <dbReference type="Proteomes" id="UP001597344"/>
    </source>
</evidence>
<sequence length="129" mass="15182">MYDLSKLQRNIVLSEEIEIEEELGFFQPEIIILLLVILILFIGLFYLKINKTRNLSTQIRNPFIDKMSRLSVRERQVLDEILQNQSLKEIAETLFIEVSTVKSHANKIYKVFGVKNKRELLSKLIIDDM</sequence>
<comment type="caution">
    <text evidence="6">The sequence shown here is derived from an EMBL/GenBank/DDBJ whole genome shotgun (WGS) entry which is preliminary data.</text>
</comment>
<dbReference type="Pfam" id="PF00196">
    <property type="entry name" value="GerE"/>
    <property type="match status" value="1"/>
</dbReference>
<evidence type="ECO:0000259" key="5">
    <source>
        <dbReference type="PROSITE" id="PS50043"/>
    </source>
</evidence>
<dbReference type="PANTHER" id="PTHR44688">
    <property type="entry name" value="DNA-BINDING TRANSCRIPTIONAL ACTIVATOR DEVR_DOSR"/>
    <property type="match status" value="1"/>
</dbReference>
<gene>
    <name evidence="6" type="ORF">ACFSJT_09435</name>
</gene>
<dbReference type="Gene3D" id="1.10.10.10">
    <property type="entry name" value="Winged helix-like DNA-binding domain superfamily/Winged helix DNA-binding domain"/>
    <property type="match status" value="1"/>
</dbReference>
<name>A0ABW5AVL1_9FLAO</name>
<keyword evidence="1" id="KW-0805">Transcription regulation</keyword>
<keyword evidence="4" id="KW-0812">Transmembrane</keyword>
<feature type="transmembrane region" description="Helical" evidence="4">
    <location>
        <begin position="30"/>
        <end position="47"/>
    </location>
</feature>
<dbReference type="InterPro" id="IPR036388">
    <property type="entry name" value="WH-like_DNA-bd_sf"/>
</dbReference>
<proteinExistence type="predicted"/>
<evidence type="ECO:0000256" key="2">
    <source>
        <dbReference type="ARBA" id="ARBA00023125"/>
    </source>
</evidence>
<dbReference type="RefSeq" id="WP_378320013.1">
    <property type="nucleotide sequence ID" value="NZ_JBHUHY010000007.1"/>
</dbReference>
<keyword evidence="4" id="KW-0472">Membrane</keyword>
<dbReference type="PANTHER" id="PTHR44688:SF16">
    <property type="entry name" value="DNA-BINDING TRANSCRIPTIONAL ACTIVATOR DEVR_DOSR"/>
    <property type="match status" value="1"/>
</dbReference>
<keyword evidence="2" id="KW-0238">DNA-binding</keyword>
<accession>A0ABW5AVL1</accession>
<dbReference type="PROSITE" id="PS50043">
    <property type="entry name" value="HTH_LUXR_2"/>
    <property type="match status" value="1"/>
</dbReference>
<dbReference type="InterPro" id="IPR000792">
    <property type="entry name" value="Tscrpt_reg_LuxR_C"/>
</dbReference>
<evidence type="ECO:0000256" key="1">
    <source>
        <dbReference type="ARBA" id="ARBA00023015"/>
    </source>
</evidence>
<evidence type="ECO:0000313" key="6">
    <source>
        <dbReference type="EMBL" id="MFD2187014.1"/>
    </source>
</evidence>
<protein>
    <submittedName>
        <fullName evidence="6">Helix-turn-helix transcriptional regulator</fullName>
    </submittedName>
</protein>
<keyword evidence="3" id="KW-0804">Transcription</keyword>
<dbReference type="SUPFAM" id="SSF46894">
    <property type="entry name" value="C-terminal effector domain of the bipartite response regulators"/>
    <property type="match status" value="1"/>
</dbReference>
<evidence type="ECO:0000256" key="3">
    <source>
        <dbReference type="ARBA" id="ARBA00023163"/>
    </source>
</evidence>
<dbReference type="EMBL" id="JBHUHY010000007">
    <property type="protein sequence ID" value="MFD2187014.1"/>
    <property type="molecule type" value="Genomic_DNA"/>
</dbReference>
<feature type="domain" description="HTH luxR-type" evidence="5">
    <location>
        <begin position="63"/>
        <end position="128"/>
    </location>
</feature>
<dbReference type="InterPro" id="IPR016032">
    <property type="entry name" value="Sig_transdc_resp-reg_C-effctor"/>
</dbReference>
<dbReference type="PRINTS" id="PR00038">
    <property type="entry name" value="HTHLUXR"/>
</dbReference>
<evidence type="ECO:0000256" key="4">
    <source>
        <dbReference type="SAM" id="Phobius"/>
    </source>
</evidence>
<dbReference type="Proteomes" id="UP001597344">
    <property type="component" value="Unassembled WGS sequence"/>
</dbReference>
<dbReference type="CDD" id="cd06170">
    <property type="entry name" value="LuxR_C_like"/>
    <property type="match status" value="1"/>
</dbReference>
<organism evidence="6 7">
    <name type="scientific">Aquimarina celericrescens</name>
    <dbReference type="NCBI Taxonomy" id="1964542"/>
    <lineage>
        <taxon>Bacteria</taxon>
        <taxon>Pseudomonadati</taxon>
        <taxon>Bacteroidota</taxon>
        <taxon>Flavobacteriia</taxon>
        <taxon>Flavobacteriales</taxon>
        <taxon>Flavobacteriaceae</taxon>
        <taxon>Aquimarina</taxon>
    </lineage>
</organism>
<reference evidence="7" key="1">
    <citation type="journal article" date="2019" name="Int. J. Syst. Evol. Microbiol.">
        <title>The Global Catalogue of Microorganisms (GCM) 10K type strain sequencing project: providing services to taxonomists for standard genome sequencing and annotation.</title>
        <authorList>
            <consortium name="The Broad Institute Genomics Platform"/>
            <consortium name="The Broad Institute Genome Sequencing Center for Infectious Disease"/>
            <person name="Wu L."/>
            <person name="Ma J."/>
        </authorList>
    </citation>
    <scope>NUCLEOTIDE SEQUENCE [LARGE SCALE GENOMIC DNA]</scope>
    <source>
        <strain evidence="7">DT92</strain>
    </source>
</reference>
<keyword evidence="7" id="KW-1185">Reference proteome</keyword>
<keyword evidence="4" id="KW-1133">Transmembrane helix</keyword>
<dbReference type="SMART" id="SM00421">
    <property type="entry name" value="HTH_LUXR"/>
    <property type="match status" value="1"/>
</dbReference>